<sequence>MAPPPHHHFIPSNNGPLSAASSSSSPPSNPSQPQQIPQSQLSIMQRQHILGPQDPLMLEQFQQDIQHRRQQQQQQQLASSASFNNTNNTNNAQQQQYTTTTTTTTSVPNKQSWDILTGPNAIDHSMALQIGPDGSLLGPRWDTYDLGNLPPVQIAPRAKNISLVSRPTVDFDGLTPQTSLMMQRPLYFPSPGQGQPQQQPQQHNRQQQPSRPQQELLAVNNSIFTSSSTVPTISDMSVLHQHHQQQQQQHHQQQLNSSPGSMPGYMQTSCSPEMPIKASPVEQQLSWTSWEDTPSQQQEDIYATPCRTHTSFDDGPREDIPFTGTKTLEVFTSSKKDDNGEFRKGQQFYLNIQLSKEDRERYRYLRIPTENIVLPCRADSTGRIGLNASGKRSADAMSAPTSTMEEDVLALKLTTFLEPEHRVVVPCGRCKDKTPEILRFHPGVNGKPMIDENGMVSLKDGHVKLIASAWCASTSHHRGPGTKFSFNVELTSFNHYQAEPLLVYEGHSDQVEIYASHGRDKGARLASKLNEKASKSSSPAFRDQSGPPSPAKTASSSPPSSPSTLIGQYESGPMKKRREEAPMTPPMVDTDMSPTIKSLEPRKGPICRENHVIIIGSNFARGMVPMFGREYGTVVDINPYYIECTTPRYPNTETVQIWLYHNENYMPTDKTYEFTDEQAQSDMEQLLRNLIQDGEGGDAGSYLSLLERIAGLPPSTDISGQSQSNGSTMLHNSVMMGYQAGLDILIEEGIELDLEDDSGLTALDYAVFANNVEATEALLQAGAMLSIDRLATLKVQPSAAMSALLKSLCAIDLTESEVVQPTPEITVSSEVYDEASVGALLGEVTLHSDEESLASGSDSESEVSTIRRPRSSSSASSSSLAHLSSPPPFSSSAPTQFDQALHHHRYHQSSKNRSSLQRSSRPLSIATVATHSTGMMSLAPTMSTLAPSATSSAQSRVSVGGVVRQASFGPKGGQENIWQCAKKGNLTLVKYHLDKDPHLINAAWKFDGRAVLSSACASRQPHDMVEFLVQRGAQINSADTFKKRTALHTLCEEGGLSQDDWAFVAAVSQAEQEANDQDVLAAMRFLLDRGATVDAKNHWKETPLMRLLAGRDCPLMVQELYSRGADSRLKSSKDAYPHGTALCYAAYYGRIKSLKWMIENDLLLNDEASIKDAIRWAKASKGGDTQNHHHSQATAMQSANIARRKEERKVEAIRLLEGWLGETGAVRRKALAKEVSTQQSEGWWQRMSGFAEVTPSKAVEEEAEVVEEMTTLSSSPLVSSKMPTEMLPLWKEVHSLSENLVQGIPSSPSNRMKWNPLTMLRK</sequence>
<dbReference type="SUPFAM" id="SSF81296">
    <property type="entry name" value="E set domains"/>
    <property type="match status" value="1"/>
</dbReference>
<feature type="compositionally biased region" description="Low complexity" evidence="4">
    <location>
        <begin position="11"/>
        <end position="40"/>
    </location>
</feature>
<comment type="caution">
    <text evidence="6">The sequence shown here is derived from an EMBL/GenBank/DDBJ whole genome shotgun (WGS) entry which is preliminary data.</text>
</comment>
<dbReference type="PROSITE" id="PS50088">
    <property type="entry name" value="ANK_REPEAT"/>
    <property type="match status" value="3"/>
</dbReference>
<gene>
    <name evidence="6" type="ORF">BGZ96_008134</name>
</gene>
<feature type="compositionally biased region" description="Low complexity" evidence="4">
    <location>
        <begin position="84"/>
        <end position="105"/>
    </location>
</feature>
<feature type="compositionally biased region" description="Low complexity" evidence="4">
    <location>
        <begin position="244"/>
        <end position="254"/>
    </location>
</feature>
<dbReference type="InterPro" id="IPR036770">
    <property type="entry name" value="Ankyrin_rpt-contain_sf"/>
</dbReference>
<protein>
    <recommendedName>
        <fullName evidence="5">IPT/TIG domain-containing protein</fullName>
    </recommendedName>
</protein>
<feature type="region of interest" description="Disordered" evidence="4">
    <location>
        <begin position="184"/>
        <end position="213"/>
    </location>
</feature>
<feature type="repeat" description="ANK" evidence="3">
    <location>
        <begin position="758"/>
        <end position="790"/>
    </location>
</feature>
<feature type="region of interest" description="Disordered" evidence="4">
    <location>
        <begin position="66"/>
        <end position="112"/>
    </location>
</feature>
<organism evidence="6 7">
    <name type="scientific">Linnemannia gamsii</name>
    <dbReference type="NCBI Taxonomy" id="64522"/>
    <lineage>
        <taxon>Eukaryota</taxon>
        <taxon>Fungi</taxon>
        <taxon>Fungi incertae sedis</taxon>
        <taxon>Mucoromycota</taxon>
        <taxon>Mortierellomycotina</taxon>
        <taxon>Mortierellomycetes</taxon>
        <taxon>Mortierellales</taxon>
        <taxon>Mortierellaceae</taxon>
        <taxon>Linnemannia</taxon>
    </lineage>
</organism>
<feature type="compositionally biased region" description="Low complexity" evidence="4">
    <location>
        <begin position="871"/>
        <end position="894"/>
    </location>
</feature>
<evidence type="ECO:0000313" key="7">
    <source>
        <dbReference type="Proteomes" id="UP001194696"/>
    </source>
</evidence>
<name>A0ABQ7KF57_9FUNG</name>
<evidence type="ECO:0000259" key="5">
    <source>
        <dbReference type="Pfam" id="PF01833"/>
    </source>
</evidence>
<feature type="region of interest" description="Disordered" evidence="4">
    <location>
        <begin position="1181"/>
        <end position="1202"/>
    </location>
</feature>
<evidence type="ECO:0000256" key="1">
    <source>
        <dbReference type="ARBA" id="ARBA00022737"/>
    </source>
</evidence>
<feature type="compositionally biased region" description="Low complexity" evidence="4">
    <location>
        <begin position="189"/>
        <end position="213"/>
    </location>
</feature>
<dbReference type="Pfam" id="PF12796">
    <property type="entry name" value="Ank_2"/>
    <property type="match status" value="1"/>
</dbReference>
<feature type="repeat" description="ANK" evidence="3">
    <location>
        <begin position="725"/>
        <end position="757"/>
    </location>
</feature>
<dbReference type="InterPro" id="IPR002110">
    <property type="entry name" value="Ankyrin_rpt"/>
</dbReference>
<feature type="region of interest" description="Disordered" evidence="4">
    <location>
        <begin position="849"/>
        <end position="921"/>
    </location>
</feature>
<dbReference type="Proteomes" id="UP001194696">
    <property type="component" value="Unassembled WGS sequence"/>
</dbReference>
<reference evidence="6 7" key="1">
    <citation type="journal article" date="2020" name="Fungal Divers.">
        <title>Resolving the Mortierellaceae phylogeny through synthesis of multi-gene phylogenetics and phylogenomics.</title>
        <authorList>
            <person name="Vandepol N."/>
            <person name="Liber J."/>
            <person name="Desiro A."/>
            <person name="Na H."/>
            <person name="Kennedy M."/>
            <person name="Barry K."/>
            <person name="Grigoriev I.V."/>
            <person name="Miller A.N."/>
            <person name="O'Donnell K."/>
            <person name="Stajich J.E."/>
            <person name="Bonito G."/>
        </authorList>
    </citation>
    <scope>NUCLEOTIDE SEQUENCE [LARGE SCALE GENOMIC DNA]</scope>
    <source>
        <strain evidence="6 7">AD045</strain>
    </source>
</reference>
<dbReference type="Pfam" id="PF01833">
    <property type="entry name" value="TIG"/>
    <property type="match status" value="1"/>
</dbReference>
<dbReference type="InterPro" id="IPR002909">
    <property type="entry name" value="IPT_dom"/>
</dbReference>
<evidence type="ECO:0000256" key="3">
    <source>
        <dbReference type="PROSITE-ProRule" id="PRU00023"/>
    </source>
</evidence>
<evidence type="ECO:0000313" key="6">
    <source>
        <dbReference type="EMBL" id="KAG0296945.1"/>
    </source>
</evidence>
<dbReference type="CDD" id="cd00102">
    <property type="entry name" value="IPT"/>
    <property type="match status" value="1"/>
</dbReference>
<dbReference type="PANTHER" id="PTHR23206:SF8">
    <property type="entry name" value="ANKYRIN REPEAT AND KH DOMAIN-CONTAINING 1"/>
    <property type="match status" value="1"/>
</dbReference>
<dbReference type="Gene3D" id="2.60.40.10">
    <property type="entry name" value="Immunoglobulins"/>
    <property type="match status" value="1"/>
</dbReference>
<dbReference type="Gene3D" id="1.25.40.20">
    <property type="entry name" value="Ankyrin repeat-containing domain"/>
    <property type="match status" value="3"/>
</dbReference>
<feature type="compositionally biased region" description="Low complexity" evidence="4">
    <location>
        <begin position="911"/>
        <end position="921"/>
    </location>
</feature>
<feature type="region of interest" description="Disordered" evidence="4">
    <location>
        <begin position="527"/>
        <end position="602"/>
    </location>
</feature>
<evidence type="ECO:0000256" key="2">
    <source>
        <dbReference type="ARBA" id="ARBA00023043"/>
    </source>
</evidence>
<dbReference type="InterPro" id="IPR013783">
    <property type="entry name" value="Ig-like_fold"/>
</dbReference>
<feature type="compositionally biased region" description="Low complexity" evidence="4">
    <location>
        <begin position="551"/>
        <end position="564"/>
    </location>
</feature>
<feature type="domain" description="IPT/TIG" evidence="5">
    <location>
        <begin position="594"/>
        <end position="672"/>
    </location>
</feature>
<dbReference type="InterPro" id="IPR051631">
    <property type="entry name" value="Ankyrin-KH/SAM_domain"/>
</dbReference>
<proteinExistence type="predicted"/>
<dbReference type="PROSITE" id="PS50297">
    <property type="entry name" value="ANK_REP_REGION"/>
    <property type="match status" value="2"/>
</dbReference>
<keyword evidence="7" id="KW-1185">Reference proteome</keyword>
<accession>A0ABQ7KF57</accession>
<feature type="compositionally biased region" description="Polar residues" evidence="4">
    <location>
        <begin position="854"/>
        <end position="864"/>
    </location>
</feature>
<feature type="repeat" description="ANK" evidence="3">
    <location>
        <begin position="1007"/>
        <end position="1040"/>
    </location>
</feature>
<keyword evidence="1" id="KW-0677">Repeat</keyword>
<dbReference type="SUPFAM" id="SSF48403">
    <property type="entry name" value="Ankyrin repeat"/>
    <property type="match status" value="1"/>
</dbReference>
<feature type="region of interest" description="Disordered" evidence="4">
    <location>
        <begin position="238"/>
        <end position="263"/>
    </location>
</feature>
<dbReference type="InterPro" id="IPR014756">
    <property type="entry name" value="Ig_E-set"/>
</dbReference>
<dbReference type="SMART" id="SM00248">
    <property type="entry name" value="ANK"/>
    <property type="match status" value="6"/>
</dbReference>
<dbReference type="EMBL" id="JAAAIM010000044">
    <property type="protein sequence ID" value="KAG0296945.1"/>
    <property type="molecule type" value="Genomic_DNA"/>
</dbReference>
<keyword evidence="2 3" id="KW-0040">ANK repeat</keyword>
<feature type="region of interest" description="Disordered" evidence="4">
    <location>
        <begin position="1"/>
        <end position="40"/>
    </location>
</feature>
<dbReference type="PANTHER" id="PTHR23206">
    <property type="entry name" value="MASK PROTEIN"/>
    <property type="match status" value="1"/>
</dbReference>
<evidence type="ECO:0000256" key="4">
    <source>
        <dbReference type="SAM" id="MobiDB-lite"/>
    </source>
</evidence>